<proteinExistence type="inferred from homology"/>
<accession>A4SAN7</accession>
<dbReference type="InterPro" id="IPR029033">
    <property type="entry name" value="His_PPase_superfam"/>
</dbReference>
<dbReference type="PROSITE" id="PS00616">
    <property type="entry name" value="HIS_ACID_PHOSPHAT_1"/>
    <property type="match status" value="1"/>
</dbReference>
<dbReference type="RefSeq" id="XP_001422466.1">
    <property type="nucleotide sequence ID" value="XM_001422429.1"/>
</dbReference>
<name>A4SAN7_OSTLU</name>
<comment type="similarity">
    <text evidence="1">Belongs to the histidine acid phosphatase family.</text>
</comment>
<dbReference type="InterPro" id="IPR000560">
    <property type="entry name" value="His_Pase_clade-2"/>
</dbReference>
<dbReference type="KEGG" id="olu:OSTLU_25825"/>
<dbReference type="eggNOG" id="KOG3720">
    <property type="taxonomic scope" value="Eukaryota"/>
</dbReference>
<dbReference type="STRING" id="436017.A4SAN7"/>
<dbReference type="Pfam" id="PF00328">
    <property type="entry name" value="His_Phos_2"/>
    <property type="match status" value="2"/>
</dbReference>
<organism evidence="3 4">
    <name type="scientific">Ostreococcus lucimarinus (strain CCE9901)</name>
    <dbReference type="NCBI Taxonomy" id="436017"/>
    <lineage>
        <taxon>Eukaryota</taxon>
        <taxon>Viridiplantae</taxon>
        <taxon>Chlorophyta</taxon>
        <taxon>Mamiellophyceae</taxon>
        <taxon>Mamiellales</taxon>
        <taxon>Bathycoccaceae</taxon>
        <taxon>Ostreococcus</taxon>
    </lineage>
</organism>
<dbReference type="InterPro" id="IPR033379">
    <property type="entry name" value="Acid_Pase_AS"/>
</dbReference>
<evidence type="ECO:0000313" key="4">
    <source>
        <dbReference type="Proteomes" id="UP000001568"/>
    </source>
</evidence>
<reference evidence="3 4" key="1">
    <citation type="journal article" date="2007" name="Proc. Natl. Acad. Sci. U.S.A.">
        <title>The tiny eukaryote Ostreococcus provides genomic insights into the paradox of plankton speciation.</title>
        <authorList>
            <person name="Palenik B."/>
            <person name="Grimwood J."/>
            <person name="Aerts A."/>
            <person name="Rouze P."/>
            <person name="Salamov A."/>
            <person name="Putnam N."/>
            <person name="Dupont C."/>
            <person name="Jorgensen R."/>
            <person name="Derelle E."/>
            <person name="Rombauts S."/>
            <person name="Zhou K."/>
            <person name="Otillar R."/>
            <person name="Merchant S.S."/>
            <person name="Podell S."/>
            <person name="Gaasterland T."/>
            <person name="Napoli C."/>
            <person name="Gendler K."/>
            <person name="Manuell A."/>
            <person name="Tai V."/>
            <person name="Vallon O."/>
            <person name="Piganeau G."/>
            <person name="Jancek S."/>
            <person name="Heijde M."/>
            <person name="Jabbari K."/>
            <person name="Bowler C."/>
            <person name="Lohr M."/>
            <person name="Robbens S."/>
            <person name="Werner G."/>
            <person name="Dubchak I."/>
            <person name="Pazour G.J."/>
            <person name="Ren Q."/>
            <person name="Paulsen I."/>
            <person name="Delwiche C."/>
            <person name="Schmutz J."/>
            <person name="Rokhsar D."/>
            <person name="Van de Peer Y."/>
            <person name="Moreau H."/>
            <person name="Grigoriev I.V."/>
        </authorList>
    </citation>
    <scope>NUCLEOTIDE SEQUENCE [LARGE SCALE GENOMIC DNA]</scope>
    <source>
        <strain evidence="3 4">CCE9901</strain>
    </source>
</reference>
<dbReference type="GO" id="GO:0016791">
    <property type="term" value="F:phosphatase activity"/>
    <property type="evidence" value="ECO:0007669"/>
    <property type="project" value="TreeGrafter"/>
</dbReference>
<dbReference type="PROSITE" id="PS00778">
    <property type="entry name" value="HIS_ACID_PHOSPHAT_2"/>
    <property type="match status" value="1"/>
</dbReference>
<keyword evidence="2" id="KW-0378">Hydrolase</keyword>
<dbReference type="CDD" id="cd07061">
    <property type="entry name" value="HP_HAP_like"/>
    <property type="match status" value="1"/>
</dbReference>
<gene>
    <name evidence="3" type="ORF">OSTLU_25825</name>
</gene>
<dbReference type="AlphaFoldDB" id="A4SAN7"/>
<dbReference type="Proteomes" id="UP000001568">
    <property type="component" value="Chromosome 20"/>
</dbReference>
<dbReference type="PANTHER" id="PTHR11567:SF110">
    <property type="entry name" value="2-PHOSPHOXYLOSE PHOSPHATASE 1"/>
    <property type="match status" value="1"/>
</dbReference>
<evidence type="ECO:0000256" key="2">
    <source>
        <dbReference type="ARBA" id="ARBA00022801"/>
    </source>
</evidence>
<dbReference type="PANTHER" id="PTHR11567">
    <property type="entry name" value="ACID PHOSPHATASE-RELATED"/>
    <property type="match status" value="1"/>
</dbReference>
<sequence length="413" mass="45350">MFARARALALTGAAAATATMPLVSHARARDDARRVARAPPHDARELLLVQAVFRHGDRTPIAGLGAGLEDLEETWRRLLPSAADEERLRRLARVRSEMEATCVPRGAGGWEGRLTTRGATQMRAFGREIIREWLIAQEFLSNDFARAVAKGEVKVRSTAASRCVASAANALAGGWPDAWENGGGGSPLIIEVREKERETMFPKPGSACDRLSEVFRGAMASNDEKFTHDETLARLRESIETAREKKAGLLEVWDPLQCRINHDLPLPRGVTKDQVRSLLTMMEDRHFATFTSPLANGIMGTQLLREICEEMGEHGGKVKLSLYAGHDSTIMALFSALGTLGSTLTTWPPTGSSLIFETWRMKDGSVGVRAVYNGEPMALTPKSRERDGLTSYADFKAYVKTRVPEDYVAACKL</sequence>
<dbReference type="Gramene" id="ABP00783">
    <property type="protein sequence ID" value="ABP00783"/>
    <property type="gene ID" value="OSTLU_25825"/>
</dbReference>
<dbReference type="SUPFAM" id="SSF53254">
    <property type="entry name" value="Phosphoglycerate mutase-like"/>
    <property type="match status" value="1"/>
</dbReference>
<keyword evidence="4" id="KW-1185">Reference proteome</keyword>
<dbReference type="OMA" id="GMETHLP"/>
<protein>
    <submittedName>
        <fullName evidence="3">Uncharacterized protein</fullName>
    </submittedName>
</protein>
<dbReference type="OrthoDB" id="10257284at2759"/>
<dbReference type="Gene3D" id="3.40.50.1240">
    <property type="entry name" value="Phosphoglycerate mutase-like"/>
    <property type="match status" value="1"/>
</dbReference>
<dbReference type="GeneID" id="5006524"/>
<dbReference type="EMBL" id="CP000600">
    <property type="protein sequence ID" value="ABP00783.1"/>
    <property type="molecule type" value="Genomic_DNA"/>
</dbReference>
<dbReference type="HOGENOM" id="CLU_030431_5_2_1"/>
<evidence type="ECO:0000313" key="3">
    <source>
        <dbReference type="EMBL" id="ABP00783.1"/>
    </source>
</evidence>
<dbReference type="InterPro" id="IPR050645">
    <property type="entry name" value="Histidine_acid_phosphatase"/>
</dbReference>
<evidence type="ECO:0000256" key="1">
    <source>
        <dbReference type="ARBA" id="ARBA00005375"/>
    </source>
</evidence>